<evidence type="ECO:0000313" key="3">
    <source>
        <dbReference type="Proteomes" id="UP000307087"/>
    </source>
</evidence>
<accession>A0A4S8N368</accession>
<dbReference type="GO" id="GO:0004722">
    <property type="term" value="F:protein serine/threonine phosphatase activity"/>
    <property type="evidence" value="ECO:0007669"/>
    <property type="project" value="InterPro"/>
</dbReference>
<dbReference type="InterPro" id="IPR015655">
    <property type="entry name" value="PP2C"/>
</dbReference>
<dbReference type="Proteomes" id="UP000307087">
    <property type="component" value="Unassembled WGS sequence"/>
</dbReference>
<dbReference type="SUPFAM" id="SSF81606">
    <property type="entry name" value="PP2C-like"/>
    <property type="match status" value="1"/>
</dbReference>
<comment type="caution">
    <text evidence="2">The sequence shown here is derived from an EMBL/GenBank/DDBJ whole genome shotgun (WGS) entry which is preliminary data.</text>
</comment>
<evidence type="ECO:0000313" key="2">
    <source>
        <dbReference type="EMBL" id="THV09951.1"/>
    </source>
</evidence>
<dbReference type="Gene3D" id="3.60.40.10">
    <property type="entry name" value="PPM-type phosphatase domain"/>
    <property type="match status" value="1"/>
</dbReference>
<sequence>MGRSPHRHRPGLPIMLGREPEIRGFHHRPAPFPAPFDAPFRSPRRKEFRVTSPTLEVRWGTATDVGHRRADNQDALLAGPPVFAVADGMGGHRAGREAADLVVAAFASTCARPWTTSDDVLLAVARADEAVRQLGGTGPAAPGSTVSGVALACPDGIPSWLVFNIGDSRTYLLRAGQLELVTVDHSYAQVLEEQGCSDDVRSRAPRNVIMRAIGGGLREAPLTDQWLVPAEAGDRLLVCSDGLTTELSEPLLAALLLSTPDPAAAAQGLIAAALDSAARDNVTAVVVDAIAVRRPAVATAPDEDTLPDLPTVPR</sequence>
<dbReference type="EMBL" id="STGW01000012">
    <property type="protein sequence ID" value="THV09951.1"/>
    <property type="molecule type" value="Genomic_DNA"/>
</dbReference>
<dbReference type="InterPro" id="IPR001932">
    <property type="entry name" value="PPM-type_phosphatase-like_dom"/>
</dbReference>
<reference evidence="2 3" key="1">
    <citation type="journal article" date="2009" name="Int. J. Syst. Evol. Microbiol.">
        <title>Nocardioides caeni sp. nov., isolated from wastewater.</title>
        <authorList>
            <person name="Yoon J.H."/>
            <person name="Kang S.J."/>
            <person name="Park S."/>
            <person name="Kim W."/>
            <person name="Oh T.K."/>
        </authorList>
    </citation>
    <scope>NUCLEOTIDE SEQUENCE [LARGE SCALE GENOMIC DNA]</scope>
    <source>
        <strain evidence="2 3">DSM 23134</strain>
    </source>
</reference>
<dbReference type="CDD" id="cd00143">
    <property type="entry name" value="PP2Cc"/>
    <property type="match status" value="1"/>
</dbReference>
<evidence type="ECO:0000259" key="1">
    <source>
        <dbReference type="PROSITE" id="PS51746"/>
    </source>
</evidence>
<dbReference type="AlphaFoldDB" id="A0A4S8N368"/>
<protein>
    <submittedName>
        <fullName evidence="2">Serine/threonine-protein phosphatase</fullName>
    </submittedName>
</protein>
<dbReference type="Pfam" id="PF13672">
    <property type="entry name" value="PP2C_2"/>
    <property type="match status" value="1"/>
</dbReference>
<gene>
    <name evidence="2" type="ORF">E9934_15675</name>
</gene>
<proteinExistence type="predicted"/>
<keyword evidence="3" id="KW-1185">Reference proteome</keyword>
<dbReference type="InterPro" id="IPR036457">
    <property type="entry name" value="PPM-type-like_dom_sf"/>
</dbReference>
<dbReference type="SMART" id="SM00332">
    <property type="entry name" value="PP2Cc"/>
    <property type="match status" value="1"/>
</dbReference>
<dbReference type="PROSITE" id="PS51746">
    <property type="entry name" value="PPM_2"/>
    <property type="match status" value="1"/>
</dbReference>
<name>A0A4S8N368_9ACTN</name>
<feature type="domain" description="PPM-type phosphatase" evidence="1">
    <location>
        <begin position="58"/>
        <end position="289"/>
    </location>
</feature>
<organism evidence="2 3">
    <name type="scientific">Nocardioides caeni</name>
    <dbReference type="NCBI Taxonomy" id="574700"/>
    <lineage>
        <taxon>Bacteria</taxon>
        <taxon>Bacillati</taxon>
        <taxon>Actinomycetota</taxon>
        <taxon>Actinomycetes</taxon>
        <taxon>Propionibacteriales</taxon>
        <taxon>Nocardioidaceae</taxon>
        <taxon>Nocardioides</taxon>
    </lineage>
</organism>
<dbReference type="PANTHER" id="PTHR47992">
    <property type="entry name" value="PROTEIN PHOSPHATASE"/>
    <property type="match status" value="1"/>
</dbReference>
<dbReference type="SMART" id="SM00331">
    <property type="entry name" value="PP2C_SIG"/>
    <property type="match status" value="1"/>
</dbReference>